<dbReference type="PANTHER" id="PTHR28259:SF16">
    <property type="entry name" value="FLUORIDE-SPECIFIC ION CHANNEL FLUC 2"/>
    <property type="match status" value="1"/>
</dbReference>
<keyword evidence="7 13" id="KW-0406">Ion transport</keyword>
<dbReference type="GO" id="GO:0005886">
    <property type="term" value="C:plasma membrane"/>
    <property type="evidence" value="ECO:0007669"/>
    <property type="project" value="UniProtKB-SubCell"/>
</dbReference>
<feature type="transmembrane region" description="Helical" evidence="13">
    <location>
        <begin position="32"/>
        <end position="56"/>
    </location>
</feature>
<protein>
    <recommendedName>
        <fullName evidence="13">Fluoride-specific ion channel FluC</fullName>
    </recommendedName>
</protein>
<feature type="binding site" evidence="13">
    <location>
        <position position="79"/>
    </location>
    <ligand>
        <name>Na(+)</name>
        <dbReference type="ChEBI" id="CHEBI:29101"/>
        <note>structural</note>
    </ligand>
</feature>
<keyword evidence="9 13" id="KW-0407">Ion channel</keyword>
<evidence type="ECO:0000313" key="15">
    <source>
        <dbReference type="Proteomes" id="UP000035721"/>
    </source>
</evidence>
<evidence type="ECO:0000256" key="5">
    <source>
        <dbReference type="ARBA" id="ARBA00022723"/>
    </source>
</evidence>
<keyword evidence="6 13" id="KW-1133">Transmembrane helix</keyword>
<evidence type="ECO:0000256" key="4">
    <source>
        <dbReference type="ARBA" id="ARBA00022692"/>
    </source>
</evidence>
<keyword evidence="15" id="KW-1185">Reference proteome</keyword>
<name>A0A077M1G1_9MICO</name>
<keyword evidence="3 13" id="KW-1003">Cell membrane</keyword>
<dbReference type="GO" id="GO:0140114">
    <property type="term" value="P:cellular detoxification of fluoride"/>
    <property type="evidence" value="ECO:0007669"/>
    <property type="project" value="UniProtKB-UniRule"/>
</dbReference>
<evidence type="ECO:0000256" key="2">
    <source>
        <dbReference type="ARBA" id="ARBA00022448"/>
    </source>
</evidence>
<comment type="caution">
    <text evidence="14">The sequence shown here is derived from an EMBL/GenBank/DDBJ whole genome shotgun (WGS) entry which is preliminary data.</text>
</comment>
<keyword evidence="5 13" id="KW-0479">Metal-binding</keyword>
<comment type="catalytic activity">
    <reaction evidence="11">
        <text>fluoride(in) = fluoride(out)</text>
        <dbReference type="Rhea" id="RHEA:76159"/>
        <dbReference type="ChEBI" id="CHEBI:17051"/>
    </reaction>
    <physiologicalReaction direction="left-to-right" evidence="11">
        <dbReference type="Rhea" id="RHEA:76160"/>
    </physiologicalReaction>
</comment>
<sequence length="125" mass="12466">MTLLLVAVAGGIGAGARFVVDAFVARHNPFRVPLGTLLINISGSFVLGVLTGWVIYGGGGDTARQLKTVLGTGLCGGYTTFSTASVESVRLWIAEGTSRGVAYAALTLVGSVAAAGLGLAVGALL</sequence>
<evidence type="ECO:0000256" key="12">
    <source>
        <dbReference type="ARBA" id="ARBA00049940"/>
    </source>
</evidence>
<dbReference type="HAMAP" id="MF_00454">
    <property type="entry name" value="FluC"/>
    <property type="match status" value="1"/>
</dbReference>
<evidence type="ECO:0000256" key="6">
    <source>
        <dbReference type="ARBA" id="ARBA00022989"/>
    </source>
</evidence>
<comment type="similarity">
    <text evidence="10 13">Belongs to the fluoride channel Fluc/FEX (TC 1.A.43) family.</text>
</comment>
<evidence type="ECO:0000256" key="1">
    <source>
        <dbReference type="ARBA" id="ARBA00004651"/>
    </source>
</evidence>
<gene>
    <name evidence="13 14" type="primary">crcB</name>
    <name evidence="13" type="synonym">fluC</name>
    <name evidence="14" type="ORF">BN12_2450004</name>
</gene>
<comment type="function">
    <text evidence="12 13">Fluoride-specific ion channel. Important for reducing fluoride concentration in the cell, thus reducing its toxicity.</text>
</comment>
<evidence type="ECO:0000256" key="8">
    <source>
        <dbReference type="ARBA" id="ARBA00023136"/>
    </source>
</evidence>
<comment type="subcellular location">
    <subcellularLocation>
        <location evidence="1 13">Cell membrane</location>
        <topology evidence="1 13">Multi-pass membrane protein</topology>
    </subcellularLocation>
</comment>
<comment type="activity regulation">
    <text evidence="13">Na(+) is not transported, but it plays an essential structural role and its presence is essential for fluoride channel function.</text>
</comment>
<dbReference type="PANTHER" id="PTHR28259">
    <property type="entry name" value="FLUORIDE EXPORT PROTEIN 1-RELATED"/>
    <property type="match status" value="1"/>
</dbReference>
<proteinExistence type="inferred from homology"/>
<evidence type="ECO:0000256" key="7">
    <source>
        <dbReference type="ARBA" id="ARBA00023065"/>
    </source>
</evidence>
<keyword evidence="8 13" id="KW-0472">Membrane</keyword>
<dbReference type="GO" id="GO:0046872">
    <property type="term" value="F:metal ion binding"/>
    <property type="evidence" value="ECO:0007669"/>
    <property type="project" value="UniProtKB-KW"/>
</dbReference>
<evidence type="ECO:0000256" key="11">
    <source>
        <dbReference type="ARBA" id="ARBA00035585"/>
    </source>
</evidence>
<dbReference type="EMBL" id="CAJB01000163">
    <property type="protein sequence ID" value="CCH78050.1"/>
    <property type="molecule type" value="Genomic_DNA"/>
</dbReference>
<keyword evidence="4 13" id="KW-0812">Transmembrane</keyword>
<dbReference type="STRING" id="1194083.BN12_2450004"/>
<evidence type="ECO:0000256" key="10">
    <source>
        <dbReference type="ARBA" id="ARBA00035120"/>
    </source>
</evidence>
<dbReference type="OrthoDB" id="5148600at2"/>
<organism evidence="14 15">
    <name type="scientific">Nostocoides japonicum T1-X7</name>
    <dbReference type="NCBI Taxonomy" id="1194083"/>
    <lineage>
        <taxon>Bacteria</taxon>
        <taxon>Bacillati</taxon>
        <taxon>Actinomycetota</taxon>
        <taxon>Actinomycetes</taxon>
        <taxon>Micrococcales</taxon>
        <taxon>Intrasporangiaceae</taxon>
        <taxon>Nostocoides</taxon>
    </lineage>
</organism>
<comment type="caution">
    <text evidence="13">Lacks conserved residue(s) required for the propagation of feature annotation.</text>
</comment>
<dbReference type="AlphaFoldDB" id="A0A077M1G1"/>
<dbReference type="InterPro" id="IPR003691">
    <property type="entry name" value="FluC"/>
</dbReference>
<evidence type="ECO:0000256" key="13">
    <source>
        <dbReference type="HAMAP-Rule" id="MF_00454"/>
    </source>
</evidence>
<keyword evidence="13" id="KW-0915">Sodium</keyword>
<reference evidence="14 15" key="1">
    <citation type="journal article" date="2013" name="ISME J.">
        <title>A metabolic model for members of the genus Tetrasphaera involved in enhanced biological phosphorus removal.</title>
        <authorList>
            <person name="Kristiansen R."/>
            <person name="Nguyen H.T.T."/>
            <person name="Saunders A.M."/>
            <person name="Nielsen J.L."/>
            <person name="Wimmer R."/>
            <person name="Le V.Q."/>
            <person name="McIlroy S.J."/>
            <person name="Petrovski S."/>
            <person name="Seviour R.J."/>
            <person name="Calteau A."/>
            <person name="Nielsen K.L."/>
            <person name="Nielsen P.H."/>
        </authorList>
    </citation>
    <scope>NUCLEOTIDE SEQUENCE [LARGE SCALE GENOMIC DNA]</scope>
    <source>
        <strain evidence="14 15">T1-X7</strain>
    </source>
</reference>
<dbReference type="RefSeq" id="WP_048556610.1">
    <property type="nucleotide sequence ID" value="NZ_HF570958.1"/>
</dbReference>
<dbReference type="Proteomes" id="UP000035721">
    <property type="component" value="Unassembled WGS sequence"/>
</dbReference>
<evidence type="ECO:0000256" key="3">
    <source>
        <dbReference type="ARBA" id="ARBA00022475"/>
    </source>
</evidence>
<accession>A0A077M1G1</accession>
<dbReference type="Pfam" id="PF02537">
    <property type="entry name" value="CRCB"/>
    <property type="match status" value="1"/>
</dbReference>
<feature type="transmembrane region" description="Helical" evidence="13">
    <location>
        <begin position="100"/>
        <end position="124"/>
    </location>
</feature>
<evidence type="ECO:0000313" key="14">
    <source>
        <dbReference type="EMBL" id="CCH78050.1"/>
    </source>
</evidence>
<feature type="binding site" evidence="13">
    <location>
        <position position="76"/>
    </location>
    <ligand>
        <name>Na(+)</name>
        <dbReference type="ChEBI" id="CHEBI:29101"/>
        <note>structural</note>
    </ligand>
</feature>
<keyword evidence="2 13" id="KW-0813">Transport</keyword>
<dbReference type="GO" id="GO:0062054">
    <property type="term" value="F:fluoride channel activity"/>
    <property type="evidence" value="ECO:0007669"/>
    <property type="project" value="UniProtKB-UniRule"/>
</dbReference>
<evidence type="ECO:0000256" key="9">
    <source>
        <dbReference type="ARBA" id="ARBA00023303"/>
    </source>
</evidence>